<feature type="transmembrane region" description="Helical" evidence="2">
    <location>
        <begin position="223"/>
        <end position="242"/>
    </location>
</feature>
<protein>
    <submittedName>
        <fullName evidence="3">Uncharacterized protein</fullName>
    </submittedName>
</protein>
<reference evidence="3 4" key="1">
    <citation type="submission" date="2018-11" db="EMBL/GenBank/DDBJ databases">
        <authorList>
            <consortium name="Pathogen Informatics"/>
        </authorList>
    </citation>
    <scope>NUCLEOTIDE SEQUENCE [LARGE SCALE GENOMIC DNA]</scope>
</reference>
<dbReference type="InParanoid" id="A0A3P7FF43"/>
<keyword evidence="2" id="KW-0812">Transmembrane</keyword>
<evidence type="ECO:0000313" key="4">
    <source>
        <dbReference type="Proteomes" id="UP000270924"/>
    </source>
</evidence>
<evidence type="ECO:0000256" key="1">
    <source>
        <dbReference type="SAM" id="MobiDB-lite"/>
    </source>
</evidence>
<dbReference type="OrthoDB" id="159299at2759"/>
<feature type="transmembrane region" description="Helical" evidence="2">
    <location>
        <begin position="326"/>
        <end position="345"/>
    </location>
</feature>
<feature type="transmembrane region" description="Helical" evidence="2">
    <location>
        <begin position="274"/>
        <end position="292"/>
    </location>
</feature>
<organism evidence="3 4">
    <name type="scientific">Wuchereria bancrofti</name>
    <dbReference type="NCBI Taxonomy" id="6293"/>
    <lineage>
        <taxon>Eukaryota</taxon>
        <taxon>Metazoa</taxon>
        <taxon>Ecdysozoa</taxon>
        <taxon>Nematoda</taxon>
        <taxon>Chromadorea</taxon>
        <taxon>Rhabditida</taxon>
        <taxon>Spirurina</taxon>
        <taxon>Spiruromorpha</taxon>
        <taxon>Filarioidea</taxon>
        <taxon>Onchocercidae</taxon>
        <taxon>Wuchereria</taxon>
    </lineage>
</organism>
<sequence>MEKLIRTTKHEQEVEGSRSLLAEIQDLIAELRGGLHYPVGFMLQEIRILNWRCFGLRKSVARIRLHTDTSFASQSVKMVWPFNSTKPSLSASPNSSHSETQSTSLSDLAVMDSTASDLSDALGSNRDSTNMISLDRSPIFALDQLKQAGVPFEKQLSPYLQMDPTVFRESTPQLIFMYIVPGESKGELEFAMGRIGWAVLGGYALGSVRGILPELRNPNTRQLVRTGFAFMQHFVVGTLQILDLSLNFRVNGKTPFKPFMTRLMNSSVKHGSGFAHPAGSIVFIFSVADMIFGKLRAKDDLNAVGKTSLITAGAVTGGLFRCARGLHASMAGAGIGAFAAFIWLLSDQDSRNRLWEVRKHLTDKQDYSY</sequence>
<keyword evidence="4" id="KW-1185">Reference proteome</keyword>
<dbReference type="FunCoup" id="A0A3P7FF43">
    <property type="interactions" value="1521"/>
</dbReference>
<keyword evidence="2" id="KW-1133">Transmembrane helix</keyword>
<keyword evidence="2" id="KW-0472">Membrane</keyword>
<evidence type="ECO:0000313" key="3">
    <source>
        <dbReference type="EMBL" id="VDM08085.1"/>
    </source>
</evidence>
<dbReference type="EMBL" id="UYWW01000308">
    <property type="protein sequence ID" value="VDM08085.1"/>
    <property type="molecule type" value="Genomic_DNA"/>
</dbReference>
<accession>A0A3P7FF43</accession>
<dbReference type="OMA" id="LFRCAHG"/>
<dbReference type="Proteomes" id="UP000270924">
    <property type="component" value="Unassembled WGS sequence"/>
</dbReference>
<evidence type="ECO:0000256" key="2">
    <source>
        <dbReference type="SAM" id="Phobius"/>
    </source>
</evidence>
<proteinExistence type="predicted"/>
<dbReference type="AlphaFoldDB" id="A0A3P7FF43"/>
<feature type="region of interest" description="Disordered" evidence="1">
    <location>
        <begin position="87"/>
        <end position="106"/>
    </location>
</feature>
<gene>
    <name evidence="3" type="ORF">WBA_LOCUS1471</name>
</gene>
<name>A0A3P7FF43_WUCBA</name>
<dbReference type="Pfam" id="PF02466">
    <property type="entry name" value="Tim17"/>
    <property type="match status" value="1"/>
</dbReference>